<organism evidence="1 2">
    <name type="scientific">Bacteroides ovatus</name>
    <dbReference type="NCBI Taxonomy" id="28116"/>
    <lineage>
        <taxon>Bacteria</taxon>
        <taxon>Pseudomonadati</taxon>
        <taxon>Bacteroidota</taxon>
        <taxon>Bacteroidia</taxon>
        <taxon>Bacteroidales</taxon>
        <taxon>Bacteroidaceae</taxon>
        <taxon>Bacteroides</taxon>
    </lineage>
</organism>
<reference evidence="1 2" key="1">
    <citation type="submission" date="2018-08" db="EMBL/GenBank/DDBJ databases">
        <title>A genome reference for cultivated species of the human gut microbiota.</title>
        <authorList>
            <person name="Zou Y."/>
            <person name="Xue W."/>
            <person name="Luo G."/>
        </authorList>
    </citation>
    <scope>NUCLEOTIDE SEQUENCE [LARGE SCALE GENOMIC DNA]</scope>
    <source>
        <strain evidence="1 2">AM17-48</strain>
    </source>
</reference>
<evidence type="ECO:0000313" key="2">
    <source>
        <dbReference type="Proteomes" id="UP000283329"/>
    </source>
</evidence>
<gene>
    <name evidence="1" type="ORF">DW206_05130</name>
</gene>
<comment type="caution">
    <text evidence="1">The sequence shown here is derived from an EMBL/GenBank/DDBJ whole genome shotgun (WGS) entry which is preliminary data.</text>
</comment>
<accession>A0A414X7F1</accession>
<evidence type="ECO:0000313" key="1">
    <source>
        <dbReference type="EMBL" id="RHH50023.1"/>
    </source>
</evidence>
<dbReference type="Proteomes" id="UP000283329">
    <property type="component" value="Unassembled WGS sequence"/>
</dbReference>
<name>A0A414X7F1_BACOV</name>
<protein>
    <submittedName>
        <fullName evidence="1">Uncharacterized protein</fullName>
    </submittedName>
</protein>
<dbReference type="RefSeq" id="WP_118299369.1">
    <property type="nucleotide sequence ID" value="NZ_QRJR01000003.1"/>
</dbReference>
<sequence length="329" mass="37900">MNVIQRPRPEEFCATMLDYIIDTDSTIAFSVKYGGKTVLEEEYVPDANYQVRVRRLGKFCELALWGVWCAGEASWQTNAAGTFTFFINGLQDSQSYVMFSRLQTKKEASAPGWLSEVREKVTRNGAMEYASSVFADGDKVLLNVRTLSGAVYPEQLYVHKGEKMPVTLDVSMERVGNILPDINEMIRSYELVKGSDVFKFLVDQTRYEEVQRFRYKNVYDMPETMTTVGSMTMKGNDESDTAKMFGVDRKFGVKPKDEYTVSSGVIFLQSDYKLWHNLLNAQEVDIWYEDSWFPIIVTKQNYERSFNRSILKAIEFTFKMADVEQNNLI</sequence>
<proteinExistence type="predicted"/>
<dbReference type="AlphaFoldDB" id="A0A414X7F1"/>
<dbReference type="EMBL" id="QRJR01000003">
    <property type="protein sequence ID" value="RHH50023.1"/>
    <property type="molecule type" value="Genomic_DNA"/>
</dbReference>